<feature type="domain" description="Multidrug resistance protein MdtA-like barrel-sandwich hybrid" evidence="2">
    <location>
        <begin position="38"/>
        <end position="247"/>
    </location>
</feature>
<name>A0A4Q1HFY8_9BURK</name>
<dbReference type="PRINTS" id="PR01490">
    <property type="entry name" value="RTXTOXIND"/>
</dbReference>
<evidence type="ECO:0000256" key="1">
    <source>
        <dbReference type="SAM" id="Coils"/>
    </source>
</evidence>
<feature type="domain" description="CusB-like beta-barrel" evidence="3">
    <location>
        <begin position="251"/>
        <end position="293"/>
    </location>
</feature>
<keyword evidence="1" id="KW-0175">Coiled coil</keyword>
<feature type="coiled-coil region" evidence="1">
    <location>
        <begin position="185"/>
        <end position="212"/>
    </location>
</feature>
<dbReference type="SUPFAM" id="SSF111369">
    <property type="entry name" value="HlyD-like secretion proteins"/>
    <property type="match status" value="2"/>
</dbReference>
<dbReference type="InterPro" id="IPR058792">
    <property type="entry name" value="Beta-barrel_RND_2"/>
</dbReference>
<dbReference type="Proteomes" id="UP000290849">
    <property type="component" value="Unassembled WGS sequence"/>
</dbReference>
<dbReference type="Gene3D" id="2.40.50.100">
    <property type="match status" value="1"/>
</dbReference>
<dbReference type="Pfam" id="PF25954">
    <property type="entry name" value="Beta-barrel_RND_2"/>
    <property type="match status" value="1"/>
</dbReference>
<accession>A0A4Q1HFY8</accession>
<sequence length="348" mass="36923">MAAVAIIAVLAVAWGVRWWLHARYMVETDDAYARADISTVSARVAGHILAVDARDNQQVGAGDILARIDDSGYQAKVAQATAALHAAGAEREARAAAVANLDARTRLQQSLIDEAEGAVRVAQAEAARAGKARARQRQLFDSQVNSAQQWEAAQADARKADAVLASARAGLEARTRELSVLATEKRMAASEYEKAQGRREEAEAVLAQARIALSYTVVRAPVGGLVGQRSVRVGAAVAPGTPLLAVVPGDVYVIANYKETQVGQLRPGQPAIVEVDAFDGLRLHGHVDSLAPASGAQFALLPPDNATGNFTKIVQRMPVKIVLDAGQPRMRDIRPGMSVIASVDTRHE</sequence>
<dbReference type="OrthoDB" id="9811754at2"/>
<evidence type="ECO:0000313" key="5">
    <source>
        <dbReference type="Proteomes" id="UP000290849"/>
    </source>
</evidence>
<comment type="caution">
    <text evidence="4">The sequence shown here is derived from an EMBL/GenBank/DDBJ whole genome shotgun (WGS) entry which is preliminary data.</text>
</comment>
<proteinExistence type="predicted"/>
<dbReference type="PANTHER" id="PTHR30386">
    <property type="entry name" value="MEMBRANE FUSION SUBUNIT OF EMRAB-TOLC MULTIDRUG EFFLUX PUMP"/>
    <property type="match status" value="1"/>
</dbReference>
<evidence type="ECO:0000259" key="2">
    <source>
        <dbReference type="Pfam" id="PF25917"/>
    </source>
</evidence>
<evidence type="ECO:0000313" key="4">
    <source>
        <dbReference type="EMBL" id="RXN84707.1"/>
    </source>
</evidence>
<protein>
    <submittedName>
        <fullName evidence="4">HlyD family secretion protein</fullName>
    </submittedName>
</protein>
<evidence type="ECO:0000259" key="3">
    <source>
        <dbReference type="Pfam" id="PF25954"/>
    </source>
</evidence>
<reference evidence="4 5" key="1">
    <citation type="journal article" date="2017" name="Int. J. Syst. Evol. Microbiol.">
        <title>Achromobacter aloeverae sp. nov., isolated from the root of Aloe vera (L.) Burm.f.</title>
        <authorList>
            <person name="Kuncharoen N."/>
            <person name="Muramatsu Y."/>
            <person name="Shibata C."/>
            <person name="Kamakura Y."/>
            <person name="Nakagawa Y."/>
            <person name="Tanasupawat S."/>
        </authorList>
    </citation>
    <scope>NUCLEOTIDE SEQUENCE [LARGE SCALE GENOMIC DNA]</scope>
    <source>
        <strain evidence="4 5">AVA-1</strain>
    </source>
</reference>
<dbReference type="InterPro" id="IPR050739">
    <property type="entry name" value="MFP"/>
</dbReference>
<dbReference type="Gene3D" id="1.10.287.470">
    <property type="entry name" value="Helix hairpin bin"/>
    <property type="match status" value="1"/>
</dbReference>
<dbReference type="InterPro" id="IPR058625">
    <property type="entry name" value="MdtA-like_BSH"/>
</dbReference>
<dbReference type="Gene3D" id="2.40.30.170">
    <property type="match status" value="1"/>
</dbReference>
<dbReference type="EMBL" id="PYAL01000008">
    <property type="protein sequence ID" value="RXN84707.1"/>
    <property type="molecule type" value="Genomic_DNA"/>
</dbReference>
<dbReference type="PANTHER" id="PTHR30386:SF24">
    <property type="entry name" value="MULTIDRUG RESISTANCE EFFLUX PUMP"/>
    <property type="match status" value="1"/>
</dbReference>
<dbReference type="AlphaFoldDB" id="A0A4Q1HFY8"/>
<gene>
    <name evidence="4" type="ORF">C7R54_23860</name>
</gene>
<dbReference type="Pfam" id="PF25917">
    <property type="entry name" value="BSH_RND"/>
    <property type="match status" value="1"/>
</dbReference>
<keyword evidence="5" id="KW-1185">Reference proteome</keyword>
<organism evidence="4 5">
    <name type="scientific">Achromobacter aloeverae</name>
    <dbReference type="NCBI Taxonomy" id="1750518"/>
    <lineage>
        <taxon>Bacteria</taxon>
        <taxon>Pseudomonadati</taxon>
        <taxon>Pseudomonadota</taxon>
        <taxon>Betaproteobacteria</taxon>
        <taxon>Burkholderiales</taxon>
        <taxon>Alcaligenaceae</taxon>
        <taxon>Achromobacter</taxon>
    </lineage>
</organism>
<dbReference type="GO" id="GO:0055085">
    <property type="term" value="P:transmembrane transport"/>
    <property type="evidence" value="ECO:0007669"/>
    <property type="project" value="InterPro"/>
</dbReference>